<dbReference type="Gene3D" id="3.90.1140.10">
    <property type="entry name" value="Cyclic phosphodiesterase"/>
    <property type="match status" value="1"/>
</dbReference>
<dbReference type="OrthoDB" id="63166at2"/>
<dbReference type="Pfam" id="PF13563">
    <property type="entry name" value="2_5_RNA_ligase2"/>
    <property type="match status" value="1"/>
</dbReference>
<dbReference type="PANTHER" id="PTHR40037">
    <property type="entry name" value="PHOSPHOESTERASE YJCG-RELATED"/>
    <property type="match status" value="1"/>
</dbReference>
<evidence type="ECO:0000256" key="1">
    <source>
        <dbReference type="SAM" id="MobiDB-lite"/>
    </source>
</evidence>
<evidence type="ECO:0000313" key="2">
    <source>
        <dbReference type="EMBL" id="RTR26249.1"/>
    </source>
</evidence>
<accession>A0A431VSZ4</accession>
<protein>
    <submittedName>
        <fullName evidence="2">2'-5' RNA ligase family protein</fullName>
    </submittedName>
</protein>
<dbReference type="InterPro" id="IPR009097">
    <property type="entry name" value="Cyclic_Pdiesterase"/>
</dbReference>
<dbReference type="Proteomes" id="UP000277766">
    <property type="component" value="Unassembled WGS sequence"/>
</dbReference>
<evidence type="ECO:0000313" key="3">
    <source>
        <dbReference type="Proteomes" id="UP000277766"/>
    </source>
</evidence>
<gene>
    <name evidence="2" type="ORF">EJ104_08745</name>
</gene>
<dbReference type="EMBL" id="RXPE01000017">
    <property type="protein sequence ID" value="RTR26249.1"/>
    <property type="molecule type" value="Genomic_DNA"/>
</dbReference>
<dbReference type="SUPFAM" id="SSF55144">
    <property type="entry name" value="LigT-like"/>
    <property type="match status" value="1"/>
</dbReference>
<reference evidence="2 3" key="1">
    <citation type="submission" date="2018-12" db="EMBL/GenBank/DDBJ databases">
        <title>Deinococcus radiophilus ATCC 27603 genome sequencing and assembly.</title>
        <authorList>
            <person name="Maclea K.S."/>
            <person name="Maynard C.R."/>
        </authorList>
    </citation>
    <scope>NUCLEOTIDE SEQUENCE [LARGE SCALE GENOMIC DNA]</scope>
    <source>
        <strain evidence="2 3">ATCC 27603</strain>
    </source>
</reference>
<dbReference type="PANTHER" id="PTHR40037:SF1">
    <property type="entry name" value="PHOSPHOESTERASE SAOUHSC_00951-RELATED"/>
    <property type="match status" value="1"/>
</dbReference>
<comment type="caution">
    <text evidence="2">The sequence shown here is derived from an EMBL/GenBank/DDBJ whole genome shotgun (WGS) entry which is preliminary data.</text>
</comment>
<feature type="region of interest" description="Disordered" evidence="1">
    <location>
        <begin position="1"/>
        <end position="24"/>
    </location>
</feature>
<dbReference type="GO" id="GO:0016874">
    <property type="term" value="F:ligase activity"/>
    <property type="evidence" value="ECO:0007669"/>
    <property type="project" value="UniProtKB-KW"/>
</dbReference>
<keyword evidence="3" id="KW-1185">Reference proteome</keyword>
<dbReference type="RefSeq" id="WP_126352347.1">
    <property type="nucleotide sequence ID" value="NZ_CP086380.1"/>
</dbReference>
<organism evidence="2 3">
    <name type="scientific">Deinococcus radiophilus</name>
    <dbReference type="NCBI Taxonomy" id="32062"/>
    <lineage>
        <taxon>Bacteria</taxon>
        <taxon>Thermotogati</taxon>
        <taxon>Deinococcota</taxon>
        <taxon>Deinococci</taxon>
        <taxon>Deinococcales</taxon>
        <taxon>Deinococcaceae</taxon>
        <taxon>Deinococcus</taxon>
    </lineage>
</organism>
<name>A0A431VSZ4_9DEIO</name>
<dbReference type="AlphaFoldDB" id="A0A431VSZ4"/>
<dbReference type="InterPro" id="IPR050580">
    <property type="entry name" value="2H_phosphoesterase_YjcG-like"/>
</dbReference>
<keyword evidence="2" id="KW-0436">Ligase</keyword>
<proteinExistence type="predicted"/>
<feature type="region of interest" description="Disordered" evidence="1">
    <location>
        <begin position="185"/>
        <end position="222"/>
    </location>
</feature>
<sequence length="222" mass="24349">MTDLSHTPVPATDETTELPHRPGVTGGSYSLVAWPPPKLDGWVRRRQDELGVSSFGVPHINLRAPFQTNLPKAELIERFRDVLDGASSFEVRVKGFKRYKGVIFLECEASARMLYLHLMALSVGPSTRSPYDGESYAPHLTLALGVLPWAEDDLWEQIEAQAPPLERFRVSALSLTQEEKGEFLELHTFPLADPPEQEAPTPSAGPTEAQPVSDPEAGAAAP</sequence>